<keyword evidence="2" id="KW-1185">Reference proteome</keyword>
<organism evidence="1 2">
    <name type="scientific">Lepidopterella palustris CBS 459.81</name>
    <dbReference type="NCBI Taxonomy" id="1314670"/>
    <lineage>
        <taxon>Eukaryota</taxon>
        <taxon>Fungi</taxon>
        <taxon>Dikarya</taxon>
        <taxon>Ascomycota</taxon>
        <taxon>Pezizomycotina</taxon>
        <taxon>Dothideomycetes</taxon>
        <taxon>Pleosporomycetidae</taxon>
        <taxon>Mytilinidiales</taxon>
        <taxon>Argynnaceae</taxon>
        <taxon>Lepidopterella</taxon>
    </lineage>
</organism>
<evidence type="ECO:0000313" key="1">
    <source>
        <dbReference type="EMBL" id="OCK76327.1"/>
    </source>
</evidence>
<dbReference type="EMBL" id="KV745220">
    <property type="protein sequence ID" value="OCK76327.1"/>
    <property type="molecule type" value="Genomic_DNA"/>
</dbReference>
<evidence type="ECO:0000313" key="2">
    <source>
        <dbReference type="Proteomes" id="UP000250266"/>
    </source>
</evidence>
<gene>
    <name evidence="1" type="ORF">K432DRAFT_396523</name>
</gene>
<dbReference type="Proteomes" id="UP000250266">
    <property type="component" value="Unassembled WGS sequence"/>
</dbReference>
<proteinExistence type="predicted"/>
<accession>A0A8E2E2S8</accession>
<sequence>MPAPRPPVANLVFVGCRGSQLCDMYSCLPCAYPFIRRVEQGSRKANEKCLDFIRTQNRRVSASITLRRAGHIVKFLPPSLSFPQLVGLNAKAAKFEMAKNAYMASGQTLGRVYKDDYSAIKLAYGVPWYLHIASTFTMS</sequence>
<reference evidence="1 2" key="1">
    <citation type="journal article" date="2016" name="Nat. Commun.">
        <title>Ectomycorrhizal ecology is imprinted in the genome of the dominant symbiotic fungus Cenococcum geophilum.</title>
        <authorList>
            <consortium name="DOE Joint Genome Institute"/>
            <person name="Peter M."/>
            <person name="Kohler A."/>
            <person name="Ohm R.A."/>
            <person name="Kuo A."/>
            <person name="Krutzmann J."/>
            <person name="Morin E."/>
            <person name="Arend M."/>
            <person name="Barry K.W."/>
            <person name="Binder M."/>
            <person name="Choi C."/>
            <person name="Clum A."/>
            <person name="Copeland A."/>
            <person name="Grisel N."/>
            <person name="Haridas S."/>
            <person name="Kipfer T."/>
            <person name="LaButti K."/>
            <person name="Lindquist E."/>
            <person name="Lipzen A."/>
            <person name="Maire R."/>
            <person name="Meier B."/>
            <person name="Mihaltcheva S."/>
            <person name="Molinier V."/>
            <person name="Murat C."/>
            <person name="Poggeler S."/>
            <person name="Quandt C.A."/>
            <person name="Sperisen C."/>
            <person name="Tritt A."/>
            <person name="Tisserant E."/>
            <person name="Crous P.W."/>
            <person name="Henrissat B."/>
            <person name="Nehls U."/>
            <person name="Egli S."/>
            <person name="Spatafora J.W."/>
            <person name="Grigoriev I.V."/>
            <person name="Martin F.M."/>
        </authorList>
    </citation>
    <scope>NUCLEOTIDE SEQUENCE [LARGE SCALE GENOMIC DNA]</scope>
    <source>
        <strain evidence="1 2">CBS 459.81</strain>
    </source>
</reference>
<dbReference type="AlphaFoldDB" id="A0A8E2E2S8"/>
<dbReference type="PROSITE" id="PS51257">
    <property type="entry name" value="PROKAR_LIPOPROTEIN"/>
    <property type="match status" value="1"/>
</dbReference>
<name>A0A8E2E2S8_9PEZI</name>
<protein>
    <submittedName>
        <fullName evidence="1">Uncharacterized protein</fullName>
    </submittedName>
</protein>